<dbReference type="PANTHER" id="PTHR42709:SF6">
    <property type="entry name" value="UNDECAPRENYL PHOSPHATE TRANSPORTER A"/>
    <property type="match status" value="1"/>
</dbReference>
<evidence type="ECO:0000256" key="4">
    <source>
        <dbReference type="ARBA" id="ARBA00022692"/>
    </source>
</evidence>
<name>A0A095ZN39_9MICC</name>
<proteinExistence type="inferred from homology"/>
<dbReference type="EMBL" id="JRNH01000022">
    <property type="protein sequence ID" value="KGF20002.1"/>
    <property type="molecule type" value="Genomic_DNA"/>
</dbReference>
<feature type="transmembrane region" description="Helical" evidence="7">
    <location>
        <begin position="52"/>
        <end position="72"/>
    </location>
</feature>
<sequence length="212" mass="22939">MNLFDPNAWGTWFYLGTFLAQVLDAAFPLIPQELFALAIPALTGQGIINGPLAAAVTVIGHVLGEVWLTWVVRTRHGWLNKRRWGRRLLQSVDSAAGSLGSAGSFSVLVGLRFISGGRTVACVGAGLSKLRWSLVWWSSCVGSTLWVLYMITLGGILHSLLGLPAWSSAILGMIIGSVLGVVPLVWTHKRRRRLRGAVSAASVPLEQSREEK</sequence>
<evidence type="ECO:0000256" key="1">
    <source>
        <dbReference type="ARBA" id="ARBA00004651"/>
    </source>
</evidence>
<feature type="transmembrane region" description="Helical" evidence="7">
    <location>
        <begin position="134"/>
        <end position="157"/>
    </location>
</feature>
<dbReference type="AlphaFoldDB" id="A0A095ZN39"/>
<reference evidence="8 9" key="1">
    <citation type="submission" date="2014-07" db="EMBL/GenBank/DDBJ databases">
        <authorList>
            <person name="McCorrison J."/>
            <person name="Sanka R."/>
            <person name="Torralba M."/>
            <person name="Gillis M."/>
            <person name="Haft D.H."/>
            <person name="Methe B."/>
            <person name="Sutton G."/>
            <person name="Nelson K.E."/>
        </authorList>
    </citation>
    <scope>NUCLEOTIDE SEQUENCE [LARGE SCALE GENOMIC DNA]</scope>
    <source>
        <strain evidence="8 9">DNF00011</strain>
    </source>
</reference>
<evidence type="ECO:0008006" key="10">
    <source>
        <dbReference type="Google" id="ProtNLM"/>
    </source>
</evidence>
<protein>
    <recommendedName>
        <fullName evidence="10">DedA family protein</fullName>
    </recommendedName>
</protein>
<organism evidence="8 9">
    <name type="scientific">Pseudoglutamicibacter albus DNF00011</name>
    <dbReference type="NCBI Taxonomy" id="1401063"/>
    <lineage>
        <taxon>Bacteria</taxon>
        <taxon>Bacillati</taxon>
        <taxon>Actinomycetota</taxon>
        <taxon>Actinomycetes</taxon>
        <taxon>Micrococcales</taxon>
        <taxon>Micrococcaceae</taxon>
        <taxon>Pseudoglutamicibacter</taxon>
    </lineage>
</organism>
<dbReference type="GO" id="GO:0005886">
    <property type="term" value="C:plasma membrane"/>
    <property type="evidence" value="ECO:0007669"/>
    <property type="project" value="UniProtKB-SubCell"/>
</dbReference>
<evidence type="ECO:0000313" key="9">
    <source>
        <dbReference type="Proteomes" id="UP000053528"/>
    </source>
</evidence>
<evidence type="ECO:0000256" key="6">
    <source>
        <dbReference type="ARBA" id="ARBA00023136"/>
    </source>
</evidence>
<keyword evidence="6 7" id="KW-0472">Membrane</keyword>
<keyword evidence="5 7" id="KW-1133">Transmembrane helix</keyword>
<keyword evidence="4 7" id="KW-0812">Transmembrane</keyword>
<evidence type="ECO:0000256" key="3">
    <source>
        <dbReference type="ARBA" id="ARBA00022475"/>
    </source>
</evidence>
<feature type="transmembrane region" description="Helical" evidence="7">
    <location>
        <begin position="12"/>
        <end position="31"/>
    </location>
</feature>
<evidence type="ECO:0000256" key="2">
    <source>
        <dbReference type="ARBA" id="ARBA00010792"/>
    </source>
</evidence>
<evidence type="ECO:0000313" key="8">
    <source>
        <dbReference type="EMBL" id="KGF20002.1"/>
    </source>
</evidence>
<dbReference type="PANTHER" id="PTHR42709">
    <property type="entry name" value="ALKALINE PHOSPHATASE LIKE PROTEIN"/>
    <property type="match status" value="1"/>
</dbReference>
<keyword evidence="3" id="KW-1003">Cell membrane</keyword>
<comment type="caution">
    <text evidence="8">The sequence shown here is derived from an EMBL/GenBank/DDBJ whole genome shotgun (WGS) entry which is preliminary data.</text>
</comment>
<dbReference type="InterPro" id="IPR051311">
    <property type="entry name" value="DedA_domain"/>
</dbReference>
<dbReference type="RefSeq" id="WP_035756431.1">
    <property type="nucleotide sequence ID" value="NZ_JRNH01000022.1"/>
</dbReference>
<dbReference type="Proteomes" id="UP000053528">
    <property type="component" value="Unassembled WGS sequence"/>
</dbReference>
<evidence type="ECO:0000256" key="5">
    <source>
        <dbReference type="ARBA" id="ARBA00022989"/>
    </source>
</evidence>
<accession>A0A095ZN39</accession>
<evidence type="ECO:0000256" key="7">
    <source>
        <dbReference type="SAM" id="Phobius"/>
    </source>
</evidence>
<feature type="transmembrane region" description="Helical" evidence="7">
    <location>
        <begin position="163"/>
        <end position="186"/>
    </location>
</feature>
<gene>
    <name evidence="8" type="ORF">HMPREF2128_06815</name>
</gene>
<comment type="subcellular location">
    <subcellularLocation>
        <location evidence="1">Cell membrane</location>
        <topology evidence="1">Multi-pass membrane protein</topology>
    </subcellularLocation>
</comment>
<comment type="similarity">
    <text evidence="2">Belongs to the DedA family.</text>
</comment>